<proteinExistence type="inferred from homology"/>
<evidence type="ECO:0000256" key="3">
    <source>
        <dbReference type="ARBA" id="ARBA00012552"/>
    </source>
</evidence>
<dbReference type="EC" id="3.6.4.13" evidence="3"/>
<accession>A0A0M0J570</accession>
<evidence type="ECO:0000256" key="6">
    <source>
        <dbReference type="ARBA" id="ARBA00022801"/>
    </source>
</evidence>
<keyword evidence="15" id="KW-1185">Reference proteome</keyword>
<feature type="region of interest" description="Disordered" evidence="12">
    <location>
        <begin position="928"/>
        <end position="1005"/>
    </location>
</feature>
<feature type="domain" description="AAA+ ATPase" evidence="13">
    <location>
        <begin position="514"/>
        <end position="748"/>
    </location>
</feature>
<dbReference type="PANTHER" id="PTHR45418:SF1">
    <property type="entry name" value="CANCER_TESTIS ANTIGEN 55"/>
    <property type="match status" value="1"/>
</dbReference>
<feature type="region of interest" description="Disordered" evidence="12">
    <location>
        <begin position="242"/>
        <end position="285"/>
    </location>
</feature>
<dbReference type="InterPro" id="IPR027417">
    <property type="entry name" value="P-loop_NTPase"/>
</dbReference>
<dbReference type="InterPro" id="IPR041677">
    <property type="entry name" value="DNA2/NAM7_AAA_11"/>
</dbReference>
<dbReference type="InterPro" id="IPR003593">
    <property type="entry name" value="AAA+_ATPase"/>
</dbReference>
<sequence length="1005" mass="111347">MFSLELTSYGSVVRAVSSEPEPDPELATLEQVARAFYDCLMEDASLRQRCETRSEFTKAYNEWREYQRAQGRQMAKAPPSQVIYSLSFKLKLITMSSDTIKFKPVGMFQKFEQLRAQRENLEADKFGVRVQPAQVSFDRIVALGATDDRVITISTGLEGLSLQSFTLMRQDFFVCSFVAAGPSVVPLALRPGSPTSIKLTYHPSAEGMAGDVLVLSFQSAGGRRFTICRFVEARCGDADLHDDLKPSAPYQKPKRRRPPRLEEEGETILAPPEQGGIGGSGSQGPSLGGHDLNRAWKKLLLEDPKVAAAALEQGQQMMKSAPAHEAMAIYPVYFENLLWTEEIQLHADLASFDLVEEKSTILRRTGSNFMLIVHGLAEKRPSVLRGDTVWVKLPGNSKRWQGRAVDIQREEVVLHFHPQFAQSYIDGMRVEVRFTLGRRPLRIFYQGLTLTSALRDAVLFPSPAHLLAQPASSDRITDADRQRVSREMRLMNVNVAANDEQAAAVRAVLLGEKRQVPYIVFGPPGTGKTTTVVELILQFVKGFKSSKVLVCAPTNTAADVCCEKLGHYGAIAGRMEMLRFMSYMRHHNEVPERVRPFTQGYDDEKRCYPSVTREDLLKKRIVVATLSMGGSLYNLGVPRGAFDLIVIDEAGQAMEPEAIACVAGLLAPDGQMVLSGDPKQLGPVIHHGLAKTFGLATSYLERLMSREVYARAAGGGYNPHVLTKLVRNFRSHEELLHLPNELFYEGELEAYADPTLRNCCLQWDGLPNPRVPMLFHGIEGKDDREGNSPSWFNADEAIQVLRYVESLLRMRQNPLQQEHIGVITPYNKQMQKISKLLKGQDLGGVKVGSTELFQGQERRVIIISTVRSNKDFIGFDAKHSLGFLDNPKRFNVALTRACSLLIIVGNPSVLAPDPHWGKLLRTCIEKNAYTGVPPPPPPAQGDDDPFGGGDDPFGGGDDPFGGGDVDGANNLADRLAEMMLGVDVEDEVSHQQQEEGNEMPNWGQS</sequence>
<dbReference type="GO" id="GO:0005524">
    <property type="term" value="F:ATP binding"/>
    <property type="evidence" value="ECO:0007669"/>
    <property type="project" value="UniProtKB-KW"/>
</dbReference>
<evidence type="ECO:0000313" key="14">
    <source>
        <dbReference type="EMBL" id="KOO21442.1"/>
    </source>
</evidence>
<dbReference type="Proteomes" id="UP000037460">
    <property type="component" value="Unassembled WGS sequence"/>
</dbReference>
<keyword evidence="4" id="KW-0963">Cytoplasm</keyword>
<dbReference type="GO" id="GO:0036464">
    <property type="term" value="C:cytoplasmic ribonucleoprotein granule"/>
    <property type="evidence" value="ECO:0007669"/>
    <property type="project" value="UniProtKB-SubCell"/>
</dbReference>
<dbReference type="GO" id="GO:0032574">
    <property type="term" value="F:5'-3' RNA helicase activity"/>
    <property type="evidence" value="ECO:0007669"/>
    <property type="project" value="InterPro"/>
</dbReference>
<evidence type="ECO:0000259" key="13">
    <source>
        <dbReference type="SMART" id="SM00382"/>
    </source>
</evidence>
<evidence type="ECO:0000256" key="11">
    <source>
        <dbReference type="ARBA" id="ARBA00047984"/>
    </source>
</evidence>
<evidence type="ECO:0000256" key="8">
    <source>
        <dbReference type="ARBA" id="ARBA00022840"/>
    </source>
</evidence>
<gene>
    <name evidence="14" type="ORF">Ctob_002987</name>
</gene>
<keyword evidence="9" id="KW-0694">RNA-binding</keyword>
<evidence type="ECO:0000256" key="9">
    <source>
        <dbReference type="ARBA" id="ARBA00022884"/>
    </source>
</evidence>
<protein>
    <recommendedName>
        <fullName evidence="3">RNA helicase</fullName>
        <ecNumber evidence="3">3.6.4.13</ecNumber>
    </recommendedName>
</protein>
<dbReference type="InterPro" id="IPR049080">
    <property type="entry name" value="MOV-10-like_beta-barrel"/>
</dbReference>
<name>A0A0M0J570_9EUKA</name>
<evidence type="ECO:0000256" key="1">
    <source>
        <dbReference type="ARBA" id="ARBA00004331"/>
    </source>
</evidence>
<reference evidence="15" key="1">
    <citation type="journal article" date="2015" name="PLoS Genet.">
        <title>Genome Sequence and Transcriptome Analyses of Chrysochromulina tobin: Metabolic Tools for Enhanced Algal Fitness in the Prominent Order Prymnesiales (Haptophyceae).</title>
        <authorList>
            <person name="Hovde B.T."/>
            <person name="Deodato C.R."/>
            <person name="Hunsperger H.M."/>
            <person name="Ryken S.A."/>
            <person name="Yost W."/>
            <person name="Jha R.K."/>
            <person name="Patterson J."/>
            <person name="Monnat R.J. Jr."/>
            <person name="Barlow S.B."/>
            <person name="Starkenburg S.R."/>
            <person name="Cattolico R.A."/>
        </authorList>
    </citation>
    <scope>NUCLEOTIDE SEQUENCE</scope>
    <source>
        <strain evidence="15">CCMP291</strain>
    </source>
</reference>
<evidence type="ECO:0000256" key="4">
    <source>
        <dbReference type="ARBA" id="ARBA00022490"/>
    </source>
</evidence>
<keyword evidence="10" id="KW-0943">RNA-mediated gene silencing</keyword>
<dbReference type="Pfam" id="PF21634">
    <property type="entry name" value="MOV-10_beta-barrel"/>
    <property type="match status" value="1"/>
</dbReference>
<dbReference type="GO" id="GO:0016787">
    <property type="term" value="F:hydrolase activity"/>
    <property type="evidence" value="ECO:0007669"/>
    <property type="project" value="UniProtKB-KW"/>
</dbReference>
<dbReference type="OrthoDB" id="6513042at2759"/>
<evidence type="ECO:0000256" key="10">
    <source>
        <dbReference type="ARBA" id="ARBA00023158"/>
    </source>
</evidence>
<dbReference type="Gene3D" id="3.40.50.300">
    <property type="entry name" value="P-loop containing nucleotide triphosphate hydrolases"/>
    <property type="match status" value="2"/>
</dbReference>
<comment type="subcellular location">
    <subcellularLocation>
        <location evidence="1">Cytoplasm</location>
        <location evidence="1">Cytoplasmic ribonucleoprotein granule</location>
    </subcellularLocation>
</comment>
<dbReference type="GO" id="GO:0003723">
    <property type="term" value="F:RNA binding"/>
    <property type="evidence" value="ECO:0007669"/>
    <property type="project" value="UniProtKB-KW"/>
</dbReference>
<keyword evidence="8" id="KW-0067">ATP-binding</keyword>
<comment type="similarity">
    <text evidence="2">Belongs to the DNA2/NAM7 helicase family. SDE3 subfamily.</text>
</comment>
<evidence type="ECO:0000256" key="12">
    <source>
        <dbReference type="SAM" id="MobiDB-lite"/>
    </source>
</evidence>
<dbReference type="AlphaFoldDB" id="A0A0M0J570"/>
<evidence type="ECO:0000256" key="5">
    <source>
        <dbReference type="ARBA" id="ARBA00022741"/>
    </source>
</evidence>
<dbReference type="InterPro" id="IPR047187">
    <property type="entry name" value="SF1_C_Upf1"/>
</dbReference>
<comment type="catalytic activity">
    <reaction evidence="11">
        <text>ATP + H2O = ADP + phosphate + H(+)</text>
        <dbReference type="Rhea" id="RHEA:13065"/>
        <dbReference type="ChEBI" id="CHEBI:15377"/>
        <dbReference type="ChEBI" id="CHEBI:15378"/>
        <dbReference type="ChEBI" id="CHEBI:30616"/>
        <dbReference type="ChEBI" id="CHEBI:43474"/>
        <dbReference type="ChEBI" id="CHEBI:456216"/>
        <dbReference type="EC" id="3.6.4.13"/>
    </reaction>
</comment>
<dbReference type="SMART" id="SM00382">
    <property type="entry name" value="AAA"/>
    <property type="match status" value="1"/>
</dbReference>
<dbReference type="Pfam" id="PF13086">
    <property type="entry name" value="AAA_11"/>
    <property type="match status" value="2"/>
</dbReference>
<keyword evidence="7 14" id="KW-0347">Helicase</keyword>
<dbReference type="Pfam" id="PF13087">
    <property type="entry name" value="AAA_12"/>
    <property type="match status" value="1"/>
</dbReference>
<dbReference type="GO" id="GO:0031047">
    <property type="term" value="P:regulatory ncRNA-mediated gene silencing"/>
    <property type="evidence" value="ECO:0007669"/>
    <property type="project" value="UniProtKB-KW"/>
</dbReference>
<evidence type="ECO:0000256" key="2">
    <source>
        <dbReference type="ARBA" id="ARBA00005601"/>
    </source>
</evidence>
<dbReference type="InterPro" id="IPR041679">
    <property type="entry name" value="DNA2/NAM7-like_C"/>
</dbReference>
<organism evidence="14 15">
    <name type="scientific">Chrysochromulina tobinii</name>
    <dbReference type="NCBI Taxonomy" id="1460289"/>
    <lineage>
        <taxon>Eukaryota</taxon>
        <taxon>Haptista</taxon>
        <taxon>Haptophyta</taxon>
        <taxon>Prymnesiophyceae</taxon>
        <taxon>Prymnesiales</taxon>
        <taxon>Chrysochromulinaceae</taxon>
        <taxon>Chrysochromulina</taxon>
    </lineage>
</organism>
<dbReference type="CDD" id="cd18808">
    <property type="entry name" value="SF1_C_Upf1"/>
    <property type="match status" value="1"/>
</dbReference>
<dbReference type="EMBL" id="JWZX01003363">
    <property type="protein sequence ID" value="KOO21442.1"/>
    <property type="molecule type" value="Genomic_DNA"/>
</dbReference>
<dbReference type="CDD" id="cd18038">
    <property type="entry name" value="DEXXQc_Helz-like"/>
    <property type="match status" value="1"/>
</dbReference>
<dbReference type="SUPFAM" id="SSF52540">
    <property type="entry name" value="P-loop containing nucleoside triphosphate hydrolases"/>
    <property type="match status" value="1"/>
</dbReference>
<dbReference type="PANTHER" id="PTHR45418">
    <property type="entry name" value="CANCER/TESTIS ANTIGEN 55"/>
    <property type="match status" value="1"/>
</dbReference>
<feature type="compositionally biased region" description="Gly residues" evidence="12">
    <location>
        <begin position="946"/>
        <end position="965"/>
    </location>
</feature>
<keyword evidence="5" id="KW-0547">Nucleotide-binding</keyword>
<comment type="caution">
    <text evidence="14">The sequence shown here is derived from an EMBL/GenBank/DDBJ whole genome shotgun (WGS) entry which is preliminary data.</text>
</comment>
<dbReference type="FunFam" id="3.40.50.300:FF:000608">
    <property type="entry name" value="Mov10 RISC complex RNA helicase"/>
    <property type="match status" value="1"/>
</dbReference>
<dbReference type="InterPro" id="IPR026122">
    <property type="entry name" value="MOV-10/SDE3_DEXXQ/H-box"/>
</dbReference>
<evidence type="ECO:0000256" key="7">
    <source>
        <dbReference type="ARBA" id="ARBA00022806"/>
    </source>
</evidence>
<keyword evidence="6" id="KW-0378">Hydrolase</keyword>
<evidence type="ECO:0000313" key="15">
    <source>
        <dbReference type="Proteomes" id="UP000037460"/>
    </source>
</evidence>